<feature type="compositionally biased region" description="Gly residues" evidence="1">
    <location>
        <begin position="29"/>
        <end position="40"/>
    </location>
</feature>
<feature type="compositionally biased region" description="Basic and acidic residues" evidence="1">
    <location>
        <begin position="96"/>
        <end position="125"/>
    </location>
</feature>
<feature type="transmembrane region" description="Helical" evidence="2">
    <location>
        <begin position="7"/>
        <end position="26"/>
    </location>
</feature>
<reference evidence="4" key="1">
    <citation type="journal article" date="2019" name="Int. J. Syst. Evol. Microbiol.">
        <title>The Global Catalogue of Microorganisms (GCM) 10K type strain sequencing project: providing services to taxonomists for standard genome sequencing and annotation.</title>
        <authorList>
            <consortium name="The Broad Institute Genomics Platform"/>
            <consortium name="The Broad Institute Genome Sequencing Center for Infectious Disease"/>
            <person name="Wu L."/>
            <person name="Ma J."/>
        </authorList>
    </citation>
    <scope>NUCLEOTIDE SEQUENCE [LARGE SCALE GENOMIC DNA]</scope>
    <source>
        <strain evidence="4">CECT 7184</strain>
    </source>
</reference>
<keyword evidence="4" id="KW-1185">Reference proteome</keyword>
<keyword evidence="2" id="KW-1133">Transmembrane helix</keyword>
<name>A0ABW0YPQ5_9BACI</name>
<protein>
    <submittedName>
        <fullName evidence="3">Uncharacterized protein</fullName>
    </submittedName>
</protein>
<sequence length="189" mass="21075">MEAIIEFIFANLFIILLIVGGIISMISRQGGGNQQRGQGQGEQRKQGEIDWKEIFKQEENDPGRGQPSPRPTPPGGSSGPQQGSRTAASDPAGVEEETRNAKSEYEQRLEEIQRRKKQAEEKIGEISDSPIFGNELSSPSSQKSKVDLQFSRISKKEAMQGVIWSEVLGKPRANQPHRSASLYRRQRRS</sequence>
<feature type="region of interest" description="Disordered" evidence="1">
    <location>
        <begin position="29"/>
        <end position="148"/>
    </location>
</feature>
<evidence type="ECO:0000256" key="1">
    <source>
        <dbReference type="SAM" id="MobiDB-lite"/>
    </source>
</evidence>
<evidence type="ECO:0000313" key="4">
    <source>
        <dbReference type="Proteomes" id="UP001596142"/>
    </source>
</evidence>
<feature type="compositionally biased region" description="Basic and acidic residues" evidence="1">
    <location>
        <begin position="42"/>
        <end position="62"/>
    </location>
</feature>
<keyword evidence="2" id="KW-0472">Membrane</keyword>
<dbReference type="RefSeq" id="WP_100398300.1">
    <property type="nucleotide sequence ID" value="NZ_JBHSOZ010000005.1"/>
</dbReference>
<dbReference type="EMBL" id="JBHSOZ010000005">
    <property type="protein sequence ID" value="MFC5713432.1"/>
    <property type="molecule type" value="Genomic_DNA"/>
</dbReference>
<organism evidence="3 4">
    <name type="scientific">Thalassorhabdus alkalitolerans</name>
    <dbReference type="NCBI Taxonomy" id="2282697"/>
    <lineage>
        <taxon>Bacteria</taxon>
        <taxon>Bacillati</taxon>
        <taxon>Bacillota</taxon>
        <taxon>Bacilli</taxon>
        <taxon>Bacillales</taxon>
        <taxon>Bacillaceae</taxon>
        <taxon>Thalassorhabdus</taxon>
    </lineage>
</organism>
<keyword evidence="2" id="KW-0812">Transmembrane</keyword>
<gene>
    <name evidence="3" type="ORF">ACFPU1_11615</name>
</gene>
<comment type="caution">
    <text evidence="3">The sequence shown here is derived from an EMBL/GenBank/DDBJ whole genome shotgun (WGS) entry which is preliminary data.</text>
</comment>
<accession>A0ABW0YPQ5</accession>
<feature type="region of interest" description="Disordered" evidence="1">
    <location>
        <begin position="168"/>
        <end position="189"/>
    </location>
</feature>
<evidence type="ECO:0000313" key="3">
    <source>
        <dbReference type="EMBL" id="MFC5713432.1"/>
    </source>
</evidence>
<evidence type="ECO:0000256" key="2">
    <source>
        <dbReference type="SAM" id="Phobius"/>
    </source>
</evidence>
<dbReference type="Proteomes" id="UP001596142">
    <property type="component" value="Unassembled WGS sequence"/>
</dbReference>
<proteinExistence type="predicted"/>